<gene>
    <name evidence="1" type="ORF">J34TS1_22630</name>
</gene>
<evidence type="ECO:0000313" key="2">
    <source>
        <dbReference type="Proteomes" id="UP000682811"/>
    </source>
</evidence>
<evidence type="ECO:0008006" key="3">
    <source>
        <dbReference type="Google" id="ProtNLM"/>
    </source>
</evidence>
<name>A0A919YD43_9BACL</name>
<proteinExistence type="predicted"/>
<dbReference type="Proteomes" id="UP000682811">
    <property type="component" value="Unassembled WGS sequence"/>
</dbReference>
<dbReference type="RefSeq" id="WP_212978352.1">
    <property type="nucleotide sequence ID" value="NZ_AP025343.1"/>
</dbReference>
<accession>A0A919YD43</accession>
<comment type="caution">
    <text evidence="1">The sequence shown here is derived from an EMBL/GenBank/DDBJ whole genome shotgun (WGS) entry which is preliminary data.</text>
</comment>
<organism evidence="1 2">
    <name type="scientific">Paenibacillus azoreducens</name>
    <dbReference type="NCBI Taxonomy" id="116718"/>
    <lineage>
        <taxon>Bacteria</taxon>
        <taxon>Bacillati</taxon>
        <taxon>Bacillota</taxon>
        <taxon>Bacilli</taxon>
        <taxon>Bacillales</taxon>
        <taxon>Paenibacillaceae</taxon>
        <taxon>Paenibacillus</taxon>
    </lineage>
</organism>
<keyword evidence="2" id="KW-1185">Reference proteome</keyword>
<reference evidence="1 2" key="1">
    <citation type="submission" date="2021-03" db="EMBL/GenBank/DDBJ databases">
        <title>Antimicrobial resistance genes in bacteria isolated from Japanese honey, and their potential for conferring macrolide and lincosamide resistance in the American foulbrood pathogen Paenibacillus larvae.</title>
        <authorList>
            <person name="Okamoto M."/>
            <person name="Kumagai M."/>
            <person name="Kanamori H."/>
            <person name="Takamatsu D."/>
        </authorList>
    </citation>
    <scope>NUCLEOTIDE SEQUENCE [LARGE SCALE GENOMIC DNA]</scope>
    <source>
        <strain evidence="1 2">J34TS1</strain>
    </source>
</reference>
<dbReference type="AlphaFoldDB" id="A0A919YD43"/>
<dbReference type="EMBL" id="BORT01000008">
    <property type="protein sequence ID" value="GIO47498.1"/>
    <property type="molecule type" value="Genomic_DNA"/>
</dbReference>
<sequence>MRFIDADISSLLIRGVTHQLDGDRCTLRWRWPEDISAVYIERSIAGEEQLSDARRPNMSRLKLYTRNEYKASNGYHDRIDGVGTVVYTIYAFTETEDGPALIRQHDGQNRREFSTGKAKVWFSIRHKSGWLQKYKTVQIKVTAEIPIPKEALCYVKKEGGYPANKDDGTLYPFVTDFEAGQNVLPVIEVGKNDYVRLFFTDGKRYGQLYELVPET</sequence>
<evidence type="ECO:0000313" key="1">
    <source>
        <dbReference type="EMBL" id="GIO47498.1"/>
    </source>
</evidence>
<protein>
    <recommendedName>
        <fullName evidence="3">Beta-mannanase</fullName>
    </recommendedName>
</protein>